<dbReference type="FunFam" id="1.20.1070.10:FF:000096">
    <property type="entry name" value="Odorant receptor 131-2"/>
    <property type="match status" value="1"/>
</dbReference>
<name>A0A674A8E0_SALTR</name>
<dbReference type="InterPro" id="IPR017452">
    <property type="entry name" value="GPCR_Rhodpsn_7TM"/>
</dbReference>
<dbReference type="PANTHER" id="PTHR26451">
    <property type="entry name" value="G_PROTEIN_RECEP_F1_2 DOMAIN-CONTAINING PROTEIN"/>
    <property type="match status" value="1"/>
</dbReference>
<accession>A0A674A8E0</accession>
<evidence type="ECO:0000256" key="5">
    <source>
        <dbReference type="SAM" id="Phobius"/>
    </source>
</evidence>
<dbReference type="Gene3D" id="1.20.1070.10">
    <property type="entry name" value="Rhodopsin 7-helix transmembrane proteins"/>
    <property type="match status" value="1"/>
</dbReference>
<evidence type="ECO:0000256" key="4">
    <source>
        <dbReference type="ARBA" id="ARBA00023136"/>
    </source>
</evidence>
<dbReference type="PROSITE" id="PS50262">
    <property type="entry name" value="G_PROTEIN_RECEP_F1_2"/>
    <property type="match status" value="1"/>
</dbReference>
<dbReference type="GO" id="GO:0016020">
    <property type="term" value="C:membrane"/>
    <property type="evidence" value="ECO:0007669"/>
    <property type="project" value="UniProtKB-SubCell"/>
</dbReference>
<evidence type="ECO:0000256" key="3">
    <source>
        <dbReference type="ARBA" id="ARBA00022989"/>
    </source>
</evidence>
<evidence type="ECO:0000313" key="9">
    <source>
        <dbReference type="Proteomes" id="UP000472277"/>
    </source>
</evidence>
<feature type="transmembrane region" description="Helical" evidence="5">
    <location>
        <begin position="173"/>
        <end position="193"/>
    </location>
</feature>
<dbReference type="SUPFAM" id="SSF81321">
    <property type="entry name" value="Family A G protein-coupled receptor-like"/>
    <property type="match status" value="1"/>
</dbReference>
<feature type="transmembrane region" description="Helical" evidence="5">
    <location>
        <begin position="266"/>
        <end position="283"/>
    </location>
</feature>
<dbReference type="PANTHER" id="PTHR26451:SF866">
    <property type="entry name" value="ODORANT RECEPTOR-RELATED"/>
    <property type="match status" value="1"/>
</dbReference>
<dbReference type="InParanoid" id="A0A674A8E0"/>
<feature type="domain" description="G-protein coupled receptors family 1 profile" evidence="7">
    <location>
        <begin position="73"/>
        <end position="321"/>
    </location>
</feature>
<dbReference type="AlphaFoldDB" id="A0A674A8E0"/>
<evidence type="ECO:0000259" key="7">
    <source>
        <dbReference type="PROSITE" id="PS50262"/>
    </source>
</evidence>
<dbReference type="GO" id="GO:0005549">
    <property type="term" value="F:odorant binding"/>
    <property type="evidence" value="ECO:0007669"/>
    <property type="project" value="TreeGrafter"/>
</dbReference>
<keyword evidence="9" id="KW-1185">Reference proteome</keyword>
<organism evidence="8 9">
    <name type="scientific">Salmo trutta</name>
    <name type="common">Brown trout</name>
    <dbReference type="NCBI Taxonomy" id="8032"/>
    <lineage>
        <taxon>Eukaryota</taxon>
        <taxon>Metazoa</taxon>
        <taxon>Chordata</taxon>
        <taxon>Craniata</taxon>
        <taxon>Vertebrata</taxon>
        <taxon>Euteleostomi</taxon>
        <taxon>Actinopterygii</taxon>
        <taxon>Neopterygii</taxon>
        <taxon>Teleostei</taxon>
        <taxon>Protacanthopterygii</taxon>
        <taxon>Salmoniformes</taxon>
        <taxon>Salmonidae</taxon>
        <taxon>Salmoninae</taxon>
        <taxon>Salmo</taxon>
    </lineage>
</organism>
<dbReference type="CDD" id="cd00637">
    <property type="entry name" value="7tm_classA_rhodopsin-like"/>
    <property type="match status" value="1"/>
</dbReference>
<dbReference type="GO" id="GO:0004984">
    <property type="term" value="F:olfactory receptor activity"/>
    <property type="evidence" value="ECO:0007669"/>
    <property type="project" value="TreeGrafter"/>
</dbReference>
<feature type="transmembrane region" description="Helical" evidence="5">
    <location>
        <begin position="60"/>
        <end position="81"/>
    </location>
</feature>
<keyword evidence="3 5" id="KW-1133">Transmembrane helix</keyword>
<dbReference type="Pfam" id="PF00001">
    <property type="entry name" value="7tm_1"/>
    <property type="match status" value="1"/>
</dbReference>
<dbReference type="Ensembl" id="ENSSTUT00000058081.1">
    <property type="protein sequence ID" value="ENSSTUP00000055523.1"/>
    <property type="gene ID" value="ENSSTUG00000023565.1"/>
</dbReference>
<keyword evidence="2 5" id="KW-0812">Transmembrane</keyword>
<dbReference type="OMA" id="FFIYINC"/>
<dbReference type="GO" id="GO:0004930">
    <property type="term" value="F:G protein-coupled receptor activity"/>
    <property type="evidence" value="ECO:0007669"/>
    <property type="project" value="InterPro"/>
</dbReference>
<evidence type="ECO:0000256" key="2">
    <source>
        <dbReference type="ARBA" id="ARBA00022692"/>
    </source>
</evidence>
<evidence type="ECO:0000256" key="1">
    <source>
        <dbReference type="ARBA" id="ARBA00004370"/>
    </source>
</evidence>
<dbReference type="FunCoup" id="A0A674A8E0">
    <property type="interactions" value="2"/>
</dbReference>
<feature type="transmembrane region" description="Helical" evidence="5">
    <location>
        <begin position="93"/>
        <end position="121"/>
    </location>
</feature>
<feature type="transmembrane region" description="Helical" evidence="5">
    <location>
        <begin position="303"/>
        <end position="323"/>
    </location>
</feature>
<feature type="signal peptide" evidence="6">
    <location>
        <begin position="1"/>
        <end position="29"/>
    </location>
</feature>
<reference evidence="8" key="1">
    <citation type="submission" date="2025-08" db="UniProtKB">
        <authorList>
            <consortium name="Ensembl"/>
        </authorList>
    </citation>
    <scope>IDENTIFICATION</scope>
</reference>
<evidence type="ECO:0000256" key="6">
    <source>
        <dbReference type="SAM" id="SignalP"/>
    </source>
</evidence>
<dbReference type="GeneTree" id="ENSGT00940000163093"/>
<protein>
    <submittedName>
        <fullName evidence="8">Odorant receptor, family 92, subfamily A, member 3</fullName>
    </submittedName>
</protein>
<reference evidence="8" key="2">
    <citation type="submission" date="2025-09" db="UniProtKB">
        <authorList>
            <consortium name="Ensembl"/>
        </authorList>
    </citation>
    <scope>IDENTIFICATION</scope>
</reference>
<dbReference type="Proteomes" id="UP000472277">
    <property type="component" value="Chromosome 19"/>
</dbReference>
<keyword evidence="6" id="KW-0732">Signal</keyword>
<feature type="chain" id="PRO_5025446127" evidence="6">
    <location>
        <begin position="30"/>
        <end position="350"/>
    </location>
</feature>
<comment type="subcellular location">
    <subcellularLocation>
        <location evidence="1">Membrane</location>
    </subcellularLocation>
</comment>
<dbReference type="InterPro" id="IPR000276">
    <property type="entry name" value="GPCR_Rhodpsn"/>
</dbReference>
<sequence>CPWRSVNKKTRKWCRLVLLLISFFSKALSMAVTNETFQETSFIHEQMIIFEMNERTMVKVAVAILMAVFFIYINCVMIFAMSSRMTFMEISRYILFTHLLLNDSMQLLVSCLMYVFALVYLRLVKVVCGLFVMFGSGMSRVAPLNLALMSLERYAAICLPLRHSDIATPKRSGIAIAVIWFVILINLIIDMLYSTAKDPGFFVTPIFCTRQKLFFALWQMQVFQGFNAFCFVAVSLIIIYTYIAIIVTARAASSDKTKASKAHKTVLLHLVQLVLSLSSFLYTPIESALASVGSNTIFIDLRYINFLFLIILPRCLSPLIYGLRDDAIRPLFLHYLTCRTRKVRAAVMVQ</sequence>
<evidence type="ECO:0000313" key="8">
    <source>
        <dbReference type="Ensembl" id="ENSSTUP00000055523.1"/>
    </source>
</evidence>
<keyword evidence="4 5" id="KW-0472">Membrane</keyword>
<dbReference type="InterPro" id="IPR052921">
    <property type="entry name" value="GPCR1_Superfamily_Member"/>
</dbReference>
<feature type="transmembrane region" description="Helical" evidence="5">
    <location>
        <begin position="222"/>
        <end position="245"/>
    </location>
</feature>
<proteinExistence type="predicted"/>